<dbReference type="AlphaFoldDB" id="A0MAQ9"/>
<keyword evidence="3" id="KW-0063">Aspartyl esterase</keyword>
<dbReference type="Pfam" id="PF01095">
    <property type="entry name" value="Pectinesterase"/>
    <property type="match status" value="1"/>
</dbReference>
<comment type="catalytic activity">
    <reaction evidence="5">
        <text>[(1-&gt;4)-alpha-D-galacturonosyl methyl ester](n) + n H2O = [(1-&gt;4)-alpha-D-galacturonosyl](n) + n methanol + n H(+)</text>
        <dbReference type="Rhea" id="RHEA:22380"/>
        <dbReference type="Rhea" id="RHEA-COMP:14570"/>
        <dbReference type="Rhea" id="RHEA-COMP:14573"/>
        <dbReference type="ChEBI" id="CHEBI:15377"/>
        <dbReference type="ChEBI" id="CHEBI:15378"/>
        <dbReference type="ChEBI" id="CHEBI:17790"/>
        <dbReference type="ChEBI" id="CHEBI:140522"/>
        <dbReference type="ChEBI" id="CHEBI:140523"/>
        <dbReference type="EC" id="3.1.1.11"/>
    </reaction>
</comment>
<dbReference type="GO" id="GO:0045490">
    <property type="term" value="P:pectin catabolic process"/>
    <property type="evidence" value="ECO:0007669"/>
    <property type="project" value="UniProtKB-UniPathway"/>
</dbReference>
<evidence type="ECO:0000256" key="2">
    <source>
        <dbReference type="ARBA" id="ARBA00022801"/>
    </source>
</evidence>
<comment type="pathway">
    <text evidence="1">Glycan metabolism; pectin degradation; 2-dehydro-3-deoxy-D-gluconate from pectin: step 1/5.</text>
</comment>
<dbReference type="SUPFAM" id="SSF51126">
    <property type="entry name" value="Pectin lyase-like"/>
    <property type="match status" value="1"/>
</dbReference>
<dbReference type="PANTHER" id="PTHR31707">
    <property type="entry name" value="PECTINESTERASE"/>
    <property type="match status" value="1"/>
</dbReference>
<organism evidence="7">
    <name type="scientific">Primula vulgaris</name>
    <dbReference type="NCBI Taxonomy" id="175104"/>
    <lineage>
        <taxon>Eukaryota</taxon>
        <taxon>Viridiplantae</taxon>
        <taxon>Streptophyta</taxon>
        <taxon>Embryophyta</taxon>
        <taxon>Tracheophyta</taxon>
        <taxon>Spermatophyta</taxon>
        <taxon>Magnoliopsida</taxon>
        <taxon>eudicotyledons</taxon>
        <taxon>Gunneridae</taxon>
        <taxon>Pentapetalae</taxon>
        <taxon>asterids</taxon>
        <taxon>Ericales</taxon>
        <taxon>Primulaceae</taxon>
        <taxon>Primula</taxon>
    </lineage>
</organism>
<proteinExistence type="evidence at transcript level"/>
<protein>
    <submittedName>
        <fullName evidence="7">Pectin methylesterase family member</fullName>
    </submittedName>
</protein>
<dbReference type="GO" id="GO:0042545">
    <property type="term" value="P:cell wall modification"/>
    <property type="evidence" value="ECO:0007669"/>
    <property type="project" value="InterPro"/>
</dbReference>
<reference evidence="7" key="1">
    <citation type="journal article" date="2006" name="Sex. Plant Reprod.">
        <title>Identification of genes showing differential expression between morphs in developing flowers of Primula vulgaris.</title>
        <authorList>
            <person name="McCubbin A.G."/>
            <person name="Lee C."/>
            <person name="Hetrick A."/>
        </authorList>
    </citation>
    <scope>NUCLEOTIDE SEQUENCE</scope>
</reference>
<dbReference type="EMBL" id="DQ267469">
    <property type="protein sequence ID" value="ABB82568.1"/>
    <property type="molecule type" value="mRNA"/>
</dbReference>
<sequence length="127" mass="13719">QETCLDGFNSTELKNSMSKILAGTSQLSENALSMVTAFNDILKAFNIPLNIQSNPKRRLLAEDGYPTWMSGPDRKLLAKGGAGPRPNAVVSKNGGGQFKSIGAALKAYPKNHKGRYVIYVKAGVYDE</sequence>
<feature type="non-terminal residue" evidence="7">
    <location>
        <position position="1"/>
    </location>
</feature>
<dbReference type="InterPro" id="IPR012334">
    <property type="entry name" value="Pectin_lyas_fold"/>
</dbReference>
<dbReference type="InterPro" id="IPR011050">
    <property type="entry name" value="Pectin_lyase_fold/virulence"/>
</dbReference>
<accession>A0MAQ9</accession>
<keyword evidence="2" id="KW-0378">Hydrolase</keyword>
<evidence type="ECO:0000256" key="1">
    <source>
        <dbReference type="ARBA" id="ARBA00005184"/>
    </source>
</evidence>
<feature type="non-terminal residue" evidence="7">
    <location>
        <position position="127"/>
    </location>
</feature>
<evidence type="ECO:0000256" key="3">
    <source>
        <dbReference type="ARBA" id="ARBA00023085"/>
    </source>
</evidence>
<keyword evidence="4" id="KW-0961">Cell wall biogenesis/degradation</keyword>
<dbReference type="Gene3D" id="2.160.20.10">
    <property type="entry name" value="Single-stranded right-handed beta-helix, Pectin lyase-like"/>
    <property type="match status" value="1"/>
</dbReference>
<evidence type="ECO:0000259" key="6">
    <source>
        <dbReference type="Pfam" id="PF01095"/>
    </source>
</evidence>
<dbReference type="UniPathway" id="UPA00545">
    <property type="reaction ID" value="UER00823"/>
</dbReference>
<evidence type="ECO:0000256" key="5">
    <source>
        <dbReference type="ARBA" id="ARBA00047928"/>
    </source>
</evidence>
<dbReference type="GO" id="GO:0030599">
    <property type="term" value="F:pectinesterase activity"/>
    <property type="evidence" value="ECO:0007669"/>
    <property type="project" value="UniProtKB-EC"/>
</dbReference>
<evidence type="ECO:0000256" key="4">
    <source>
        <dbReference type="ARBA" id="ARBA00023316"/>
    </source>
</evidence>
<dbReference type="InterPro" id="IPR000070">
    <property type="entry name" value="Pectinesterase_cat"/>
</dbReference>
<evidence type="ECO:0000313" key="7">
    <source>
        <dbReference type="EMBL" id="ABB82568.1"/>
    </source>
</evidence>
<feature type="domain" description="Pectinesterase catalytic" evidence="6">
    <location>
        <begin position="87"/>
        <end position="127"/>
    </location>
</feature>
<name>A0MAQ9_9ERIC</name>